<keyword evidence="1" id="KW-1133">Transmembrane helix</keyword>
<dbReference type="EMBL" id="JAVKGR010000006">
    <property type="protein sequence ID" value="MDR8019278.1"/>
    <property type="molecule type" value="Genomic_DNA"/>
</dbReference>
<gene>
    <name evidence="2" type="ORF">RIL96_06830</name>
</gene>
<feature type="transmembrane region" description="Helical" evidence="1">
    <location>
        <begin position="66"/>
        <end position="88"/>
    </location>
</feature>
<keyword evidence="1" id="KW-0812">Transmembrane</keyword>
<evidence type="ECO:0000313" key="3">
    <source>
        <dbReference type="Proteomes" id="UP001251870"/>
    </source>
</evidence>
<dbReference type="Proteomes" id="UP001251870">
    <property type="component" value="Unassembled WGS sequence"/>
</dbReference>
<feature type="transmembrane region" description="Helical" evidence="1">
    <location>
        <begin position="35"/>
        <end position="54"/>
    </location>
</feature>
<dbReference type="RefSeq" id="WP_310548267.1">
    <property type="nucleotide sequence ID" value="NZ_JAVKGR010000006.1"/>
</dbReference>
<organism evidence="2 3">
    <name type="scientific">Nesterenkonia aerolata</name>
    <dbReference type="NCBI Taxonomy" id="3074079"/>
    <lineage>
        <taxon>Bacteria</taxon>
        <taxon>Bacillati</taxon>
        <taxon>Actinomycetota</taxon>
        <taxon>Actinomycetes</taxon>
        <taxon>Micrococcales</taxon>
        <taxon>Micrococcaceae</taxon>
        <taxon>Nesterenkonia</taxon>
    </lineage>
</organism>
<keyword evidence="3" id="KW-1185">Reference proteome</keyword>
<keyword evidence="1" id="KW-0472">Membrane</keyword>
<reference evidence="2 3" key="1">
    <citation type="submission" date="2023-09" db="EMBL/GenBank/DDBJ databases">
        <title>Description of three actinobacteria isolated from air of manufacturing shop in a pharmaceutical factory.</title>
        <authorList>
            <person name="Zhang D.-F."/>
        </authorList>
    </citation>
    <scope>NUCLEOTIDE SEQUENCE [LARGE SCALE GENOMIC DNA]</scope>
    <source>
        <strain evidence="2 3">LY-0111</strain>
    </source>
</reference>
<accession>A0ABU2DRY6</accession>
<comment type="caution">
    <text evidence="2">The sequence shown here is derived from an EMBL/GenBank/DDBJ whole genome shotgun (WGS) entry which is preliminary data.</text>
</comment>
<name>A0ABU2DRY6_9MICC</name>
<evidence type="ECO:0000313" key="2">
    <source>
        <dbReference type="EMBL" id="MDR8019278.1"/>
    </source>
</evidence>
<protein>
    <recommendedName>
        <fullName evidence="4">Transmembrane protein</fullName>
    </recommendedName>
</protein>
<evidence type="ECO:0008006" key="4">
    <source>
        <dbReference type="Google" id="ProtNLM"/>
    </source>
</evidence>
<feature type="transmembrane region" description="Helical" evidence="1">
    <location>
        <begin position="94"/>
        <end position="122"/>
    </location>
</feature>
<proteinExistence type="predicted"/>
<evidence type="ECO:0000256" key="1">
    <source>
        <dbReference type="SAM" id="Phobius"/>
    </source>
</evidence>
<sequence length="134" mass="14248">MMQSIVAVTLLLLVPTTLFYSDQLYRLIGSFDAVLAVHLGASLLGCAMTVFIVLTQLPRLSRFSRLWFAGVSAALGAVMAFQFVWGLLDPGSNIGLGLLTLVVVLSHPVLAFALVIVAAAYGRNTPARVVSRAS</sequence>